<protein>
    <submittedName>
        <fullName evidence="2">Delta7-sterol 56-desaturase</fullName>
    </submittedName>
</protein>
<evidence type="ECO:0000313" key="2">
    <source>
        <dbReference type="EMBL" id="GBG28912.1"/>
    </source>
</evidence>
<dbReference type="Proteomes" id="UP000241890">
    <property type="component" value="Unassembled WGS sequence"/>
</dbReference>
<organism evidence="2 3">
    <name type="scientific">Hondaea fermentalgiana</name>
    <dbReference type="NCBI Taxonomy" id="2315210"/>
    <lineage>
        <taxon>Eukaryota</taxon>
        <taxon>Sar</taxon>
        <taxon>Stramenopiles</taxon>
        <taxon>Bigyra</taxon>
        <taxon>Labyrinthulomycetes</taxon>
        <taxon>Thraustochytrida</taxon>
        <taxon>Thraustochytriidae</taxon>
        <taxon>Hondaea</taxon>
    </lineage>
</organism>
<sequence>MSFLSAAIFIAYHSQIDHSGVDFDGDLPWVPSTSFHDNHHEFFHLNYGATMVLWDWMFGTLRQDDRKYAEHLFEGEQDIVKTKAQ</sequence>
<accession>A0A2R5GD59</accession>
<dbReference type="GO" id="GO:0005506">
    <property type="term" value="F:iron ion binding"/>
    <property type="evidence" value="ECO:0007669"/>
    <property type="project" value="InterPro"/>
</dbReference>
<name>A0A2R5GD59_9STRA</name>
<reference evidence="2 3" key="1">
    <citation type="submission" date="2017-12" db="EMBL/GenBank/DDBJ databases">
        <title>Sequencing, de novo assembly and annotation of complete genome of a new Thraustochytrid species, strain FCC1311.</title>
        <authorList>
            <person name="Sedici K."/>
            <person name="Godart F."/>
            <person name="Aiese Cigliano R."/>
            <person name="Sanseverino W."/>
            <person name="Barakat M."/>
            <person name="Ortet P."/>
            <person name="Marechal E."/>
            <person name="Cagnac O."/>
            <person name="Amato A."/>
        </authorList>
    </citation>
    <scope>NUCLEOTIDE SEQUENCE [LARGE SCALE GENOMIC DNA]</scope>
</reference>
<keyword evidence="3" id="KW-1185">Reference proteome</keyword>
<dbReference type="GO" id="GO:0016491">
    <property type="term" value="F:oxidoreductase activity"/>
    <property type="evidence" value="ECO:0007669"/>
    <property type="project" value="InterPro"/>
</dbReference>
<dbReference type="Pfam" id="PF04116">
    <property type="entry name" value="FA_hydroxylase"/>
    <property type="match status" value="1"/>
</dbReference>
<dbReference type="EMBL" id="BEYU01000050">
    <property type="protein sequence ID" value="GBG28912.1"/>
    <property type="molecule type" value="Genomic_DNA"/>
</dbReference>
<comment type="caution">
    <text evidence="2">The sequence shown here is derived from an EMBL/GenBank/DDBJ whole genome shotgun (WGS) entry which is preliminary data.</text>
</comment>
<dbReference type="InParanoid" id="A0A2R5GD59"/>
<dbReference type="OrthoDB" id="408954at2759"/>
<gene>
    <name evidence="2" type="ORF">FCC1311_046371</name>
</gene>
<dbReference type="GO" id="GO:0008610">
    <property type="term" value="P:lipid biosynthetic process"/>
    <property type="evidence" value="ECO:0007669"/>
    <property type="project" value="InterPro"/>
</dbReference>
<evidence type="ECO:0000313" key="3">
    <source>
        <dbReference type="Proteomes" id="UP000241890"/>
    </source>
</evidence>
<proteinExistence type="predicted"/>
<dbReference type="AlphaFoldDB" id="A0A2R5GD59"/>
<evidence type="ECO:0000259" key="1">
    <source>
        <dbReference type="Pfam" id="PF04116"/>
    </source>
</evidence>
<dbReference type="InterPro" id="IPR006694">
    <property type="entry name" value="Fatty_acid_hydroxylase"/>
</dbReference>
<feature type="domain" description="Fatty acid hydroxylase" evidence="1">
    <location>
        <begin position="6"/>
        <end position="60"/>
    </location>
</feature>